<name>A0A7X3MLA2_9FIRM</name>
<reference evidence="2 3" key="1">
    <citation type="submission" date="2019-12" db="EMBL/GenBank/DDBJ databases">
        <title>Sporaefaciens musculi gen. nov., sp. nov., a novel bacterium isolated from the caecum of an obese mouse.</title>
        <authorList>
            <person name="Rasmussen T.S."/>
            <person name="Streidl T."/>
            <person name="Hitch T.C.A."/>
            <person name="Wortmann E."/>
            <person name="Deptula P."/>
            <person name="Hansen M."/>
            <person name="Nielsen D.S."/>
            <person name="Clavel T."/>
            <person name="Vogensen F.K."/>
        </authorList>
    </citation>
    <scope>NUCLEOTIDE SEQUENCE [LARGE SCALE GENOMIC DNA]</scope>
    <source>
        <strain evidence="2 3">WCA-9-b2</strain>
    </source>
</reference>
<keyword evidence="1" id="KW-0812">Transmembrane</keyword>
<keyword evidence="1" id="KW-0472">Membrane</keyword>
<evidence type="ECO:0000313" key="3">
    <source>
        <dbReference type="Proteomes" id="UP000460412"/>
    </source>
</evidence>
<dbReference type="RefSeq" id="WP_159755275.1">
    <property type="nucleotide sequence ID" value="NZ_CASZNZ010000005.1"/>
</dbReference>
<dbReference type="Proteomes" id="UP000460412">
    <property type="component" value="Unassembled WGS sequence"/>
</dbReference>
<comment type="caution">
    <text evidence="2">The sequence shown here is derived from an EMBL/GenBank/DDBJ whole genome shotgun (WGS) entry which is preliminary data.</text>
</comment>
<evidence type="ECO:0000313" key="2">
    <source>
        <dbReference type="EMBL" id="MXP78529.1"/>
    </source>
</evidence>
<protein>
    <recommendedName>
        <fullName evidence="4">5-bromo-4-chloroindolyl phosphate hydrolysis protein</fullName>
    </recommendedName>
</protein>
<dbReference type="AlphaFoldDB" id="A0A7X3MLA2"/>
<keyword evidence="1" id="KW-1133">Transmembrane helix</keyword>
<accession>A0A7X3MLA2</accession>
<keyword evidence="3" id="KW-1185">Reference proteome</keyword>
<evidence type="ECO:0000256" key="1">
    <source>
        <dbReference type="SAM" id="Phobius"/>
    </source>
</evidence>
<gene>
    <name evidence="2" type="ORF">GN277_25265</name>
</gene>
<organism evidence="2 3">
    <name type="scientific">Sporofaciens musculi</name>
    <dbReference type="NCBI Taxonomy" id="2681861"/>
    <lineage>
        <taxon>Bacteria</taxon>
        <taxon>Bacillati</taxon>
        <taxon>Bacillota</taxon>
        <taxon>Clostridia</taxon>
        <taxon>Lachnospirales</taxon>
        <taxon>Lachnospiraceae</taxon>
        <taxon>Sporofaciens</taxon>
    </lineage>
</organism>
<dbReference type="EMBL" id="WUQX01000001">
    <property type="protein sequence ID" value="MXP78529.1"/>
    <property type="molecule type" value="Genomic_DNA"/>
</dbReference>
<feature type="transmembrane region" description="Helical" evidence="1">
    <location>
        <begin position="36"/>
        <end position="58"/>
    </location>
</feature>
<feature type="transmembrane region" description="Helical" evidence="1">
    <location>
        <begin position="7"/>
        <end position="24"/>
    </location>
</feature>
<evidence type="ECO:0008006" key="4">
    <source>
        <dbReference type="Google" id="ProtNLM"/>
    </source>
</evidence>
<proteinExistence type="predicted"/>
<sequence length="243" mass="27670">MKKYIKLILANLSIAIAAVILYSPGLVNLRLSDYSIFRAGMSIIAALLLILSFFLVNIRLLKEPDRKPVTLDDVHDLDKAKDILRSHCEGKYFGSLARTASEQLDRIFQCRQRLTGILAQKFTQGTMSFDKFDSVAAAAETAAIKNVVAMANRMRLFDEKEYARLQHYREDDIPDDIQEEQLRLYQKNFDNVRATIAHNEKLLLKLDALAMEISSSSSGDDTNLNNELIGEIERLTDETKYYQ</sequence>